<evidence type="ECO:0000313" key="1">
    <source>
        <dbReference type="EMBL" id="NBN88309.1"/>
    </source>
</evidence>
<reference evidence="1" key="1">
    <citation type="submission" date="2018-10" db="EMBL/GenBank/DDBJ databases">
        <title>Iterative Subtractive Binning of Freshwater Chronoseries Metagenomes Recovers Nearly Complete Genomes from over Four Hundred Novel Species.</title>
        <authorList>
            <person name="Rodriguez-R L.M."/>
            <person name="Tsementzi D."/>
            <person name="Luo C."/>
            <person name="Konstantinidis K.T."/>
        </authorList>
    </citation>
    <scope>NUCLEOTIDE SEQUENCE</scope>
    <source>
        <strain evidence="1">WB7_6_001</strain>
    </source>
</reference>
<evidence type="ECO:0000313" key="2">
    <source>
        <dbReference type="Proteomes" id="UP000713222"/>
    </source>
</evidence>
<comment type="caution">
    <text evidence="1">The sequence shown here is derived from an EMBL/GenBank/DDBJ whole genome shotgun (WGS) entry which is preliminary data.</text>
</comment>
<accession>A0A964XQT1</accession>
<dbReference type="AlphaFoldDB" id="A0A964XQT1"/>
<organism evidence="1 2">
    <name type="scientific">Candidatus Fonsibacter lacus</name>
    <dbReference type="NCBI Taxonomy" id="2576439"/>
    <lineage>
        <taxon>Bacteria</taxon>
        <taxon>Pseudomonadati</taxon>
        <taxon>Pseudomonadota</taxon>
        <taxon>Alphaproteobacteria</taxon>
        <taxon>Candidatus Pelagibacterales</taxon>
        <taxon>Candidatus Pelagibacterales incertae sedis</taxon>
        <taxon>Candidatus Fonsibacter</taxon>
    </lineage>
</organism>
<dbReference type="EMBL" id="RGET01000086">
    <property type="protein sequence ID" value="NBN88309.1"/>
    <property type="molecule type" value="Genomic_DNA"/>
</dbReference>
<gene>
    <name evidence="1" type="ORF">EBV32_04385</name>
</gene>
<dbReference type="Proteomes" id="UP000713222">
    <property type="component" value="Unassembled WGS sequence"/>
</dbReference>
<proteinExistence type="predicted"/>
<name>A0A964XQT1_9PROT</name>
<protein>
    <submittedName>
        <fullName evidence="1">Uncharacterized protein</fullName>
    </submittedName>
</protein>
<sequence length="83" mass="8918">MALEAPFRRLSIQTAGCAVVLVVLEELSQHVHVAHVTEGLTTGAQFDVIIRSRRSSSKQPVGHLAHKDRDLLPAGAVKALKNA</sequence>